<evidence type="ECO:0000259" key="2">
    <source>
        <dbReference type="PROSITE" id="PS50887"/>
    </source>
</evidence>
<dbReference type="Pfam" id="PF13188">
    <property type="entry name" value="PAS_8"/>
    <property type="match status" value="1"/>
</dbReference>
<dbReference type="SMART" id="SM00091">
    <property type="entry name" value="PAS"/>
    <property type="match status" value="1"/>
</dbReference>
<dbReference type="SMART" id="SM00267">
    <property type="entry name" value="GGDEF"/>
    <property type="match status" value="1"/>
</dbReference>
<accession>A0ABS6BHR0</accession>
<dbReference type="CDD" id="cd01949">
    <property type="entry name" value="GGDEF"/>
    <property type="match status" value="1"/>
</dbReference>
<dbReference type="InterPro" id="IPR052155">
    <property type="entry name" value="Biofilm_reg_signaling"/>
</dbReference>
<proteinExistence type="predicted"/>
<evidence type="ECO:0000313" key="3">
    <source>
        <dbReference type="EMBL" id="MBU3077352.1"/>
    </source>
</evidence>
<name>A0ABS6BHR0_9SPHN</name>
<feature type="domain" description="EAL" evidence="1">
    <location>
        <begin position="462"/>
        <end position="714"/>
    </location>
</feature>
<dbReference type="Proteomes" id="UP000776276">
    <property type="component" value="Unassembled WGS sequence"/>
</dbReference>
<dbReference type="PROSITE" id="PS50883">
    <property type="entry name" value="EAL"/>
    <property type="match status" value="1"/>
</dbReference>
<dbReference type="CDD" id="cd00130">
    <property type="entry name" value="PAS"/>
    <property type="match status" value="1"/>
</dbReference>
<dbReference type="InterPro" id="IPR000160">
    <property type="entry name" value="GGDEF_dom"/>
</dbReference>
<dbReference type="SMART" id="SM00065">
    <property type="entry name" value="GAF"/>
    <property type="match status" value="1"/>
</dbReference>
<dbReference type="SMART" id="SM00052">
    <property type="entry name" value="EAL"/>
    <property type="match status" value="1"/>
</dbReference>
<feature type="domain" description="GGDEF" evidence="2">
    <location>
        <begin position="320"/>
        <end position="453"/>
    </location>
</feature>
<dbReference type="PANTHER" id="PTHR44757:SF2">
    <property type="entry name" value="BIOFILM ARCHITECTURE MAINTENANCE PROTEIN MBAA"/>
    <property type="match status" value="1"/>
</dbReference>
<sequence>MRCPSAIEDEDGRLRTLADYGLSPDKPLPSLDPIVEIAARLFDVPAAAVNMIGRDEVFFAASTGIGACDMRRDVSFCAHAITQDDVMVVEDALADPRFHDNPLVAGALIRFYAGIPLRAPSGHALGALCIVDSQPRSHFTAEDRTRLKELARMAADKLELRRLEVAADALPSRLAASASNSPDAVFCFDGACRITVWNDMAATLFGHAAADACAGGIDMLVAAMDRERLNSAARKMLEGGHSGPETLTGARKDGSLFLAEFTWLRWKEGGAVNFGAVVRDATYQLNHSETLYRLANYDSLTGLPNRNLLHARAAAALRTEAPGLIMIDLDGFKDVNDTLGHAVGDAILHEVAARLASAIGPEDVAARIGGDEFAILLVGPDMAARASELADTVIAAIACPIRIDGHEVRVAGSCGLAIAPDHGGTVDELLSSADLALFQAKTDGRGRSFLYVPALRSEAFARRMYDAELHRAVERGEFVLHYQPQCRLADGALTGAEALIRWRHPVRGLLQPAAFLPALEGGSLAATVGAWILETASAQVAQWLPAQPDFRMSVNLFAAQFRTDLPAQIDRLLVRHDLPPGALEVEITENIVLDREDLVLPQLRALRARGVALAFDDFGTGYASLNLLKSYPISHIKIDKSFIQAMQESEHDRAIVLSLITLSHQLDLSVIAEGVETEAQHLLLREQDCEEGQGYLFGRPVPAELFAEKFGLVRASLTA</sequence>
<dbReference type="EMBL" id="JAHKRT010000002">
    <property type="protein sequence ID" value="MBU3077352.1"/>
    <property type="molecule type" value="Genomic_DNA"/>
</dbReference>
<dbReference type="NCBIfam" id="TIGR00254">
    <property type="entry name" value="GGDEF"/>
    <property type="match status" value="1"/>
</dbReference>
<dbReference type="InterPro" id="IPR001633">
    <property type="entry name" value="EAL_dom"/>
</dbReference>
<dbReference type="Pfam" id="PF00990">
    <property type="entry name" value="GGDEF"/>
    <property type="match status" value="1"/>
</dbReference>
<dbReference type="Pfam" id="PF01590">
    <property type="entry name" value="GAF"/>
    <property type="match status" value="1"/>
</dbReference>
<dbReference type="PANTHER" id="PTHR44757">
    <property type="entry name" value="DIGUANYLATE CYCLASE DGCP"/>
    <property type="match status" value="1"/>
</dbReference>
<comment type="caution">
    <text evidence="3">The sequence shown here is derived from an EMBL/GenBank/DDBJ whole genome shotgun (WGS) entry which is preliminary data.</text>
</comment>
<dbReference type="InterPro" id="IPR000014">
    <property type="entry name" value="PAS"/>
</dbReference>
<evidence type="ECO:0000313" key="4">
    <source>
        <dbReference type="Proteomes" id="UP000776276"/>
    </source>
</evidence>
<dbReference type="Pfam" id="PF00563">
    <property type="entry name" value="EAL"/>
    <property type="match status" value="1"/>
</dbReference>
<dbReference type="NCBIfam" id="TIGR00229">
    <property type="entry name" value="sensory_box"/>
    <property type="match status" value="1"/>
</dbReference>
<dbReference type="RefSeq" id="WP_216321430.1">
    <property type="nucleotide sequence ID" value="NZ_JAHKRT010000002.1"/>
</dbReference>
<gene>
    <name evidence="3" type="ORF">KOF26_05675</name>
</gene>
<reference evidence="3 4" key="1">
    <citation type="submission" date="2021-06" db="EMBL/GenBank/DDBJ databases">
        <title>Sphingomonas sp. XMGL2, whole genome shotgun sequencing project.</title>
        <authorList>
            <person name="Zhao G."/>
            <person name="Shen L."/>
        </authorList>
    </citation>
    <scope>NUCLEOTIDE SEQUENCE [LARGE SCALE GENOMIC DNA]</scope>
    <source>
        <strain evidence="3 4">XMGL2</strain>
    </source>
</reference>
<organism evidence="3 4">
    <name type="scientific">Sphingomonas quercus</name>
    <dbReference type="NCBI Taxonomy" id="2842451"/>
    <lineage>
        <taxon>Bacteria</taxon>
        <taxon>Pseudomonadati</taxon>
        <taxon>Pseudomonadota</taxon>
        <taxon>Alphaproteobacteria</taxon>
        <taxon>Sphingomonadales</taxon>
        <taxon>Sphingomonadaceae</taxon>
        <taxon>Sphingomonas</taxon>
    </lineage>
</organism>
<keyword evidence="4" id="KW-1185">Reference proteome</keyword>
<protein>
    <submittedName>
        <fullName evidence="3">EAL domain-containing protein</fullName>
    </submittedName>
</protein>
<dbReference type="InterPro" id="IPR003018">
    <property type="entry name" value="GAF"/>
</dbReference>
<dbReference type="PROSITE" id="PS50887">
    <property type="entry name" value="GGDEF"/>
    <property type="match status" value="1"/>
</dbReference>
<evidence type="ECO:0000259" key="1">
    <source>
        <dbReference type="PROSITE" id="PS50883"/>
    </source>
</evidence>
<dbReference type="CDD" id="cd01948">
    <property type="entry name" value="EAL"/>
    <property type="match status" value="1"/>
</dbReference>